<proteinExistence type="predicted"/>
<organism evidence="1 2">
    <name type="scientific">Lepraria neglecta</name>
    <dbReference type="NCBI Taxonomy" id="209136"/>
    <lineage>
        <taxon>Eukaryota</taxon>
        <taxon>Fungi</taxon>
        <taxon>Dikarya</taxon>
        <taxon>Ascomycota</taxon>
        <taxon>Pezizomycotina</taxon>
        <taxon>Lecanoromycetes</taxon>
        <taxon>OSLEUM clade</taxon>
        <taxon>Lecanoromycetidae</taxon>
        <taxon>Lecanorales</taxon>
        <taxon>Lecanorineae</taxon>
        <taxon>Stereocaulaceae</taxon>
        <taxon>Lepraria</taxon>
    </lineage>
</organism>
<dbReference type="AlphaFoldDB" id="A0AAD9ZDB4"/>
<comment type="caution">
    <text evidence="1">The sequence shown here is derived from an EMBL/GenBank/DDBJ whole genome shotgun (WGS) entry which is preliminary data.</text>
</comment>
<keyword evidence="2" id="KW-1185">Reference proteome</keyword>
<gene>
    <name evidence="1" type="ORF">OEA41_001943</name>
</gene>
<reference evidence="1" key="1">
    <citation type="submission" date="2022-11" db="EMBL/GenBank/DDBJ databases">
        <title>Chromosomal genome sequence assembly and mating type (MAT) locus characterization of the leprose asexual lichenized fungus Lepraria neglecta (Nyl.) Erichsen.</title>
        <authorList>
            <person name="Allen J.L."/>
            <person name="Pfeffer B."/>
        </authorList>
    </citation>
    <scope>NUCLEOTIDE SEQUENCE</scope>
    <source>
        <strain evidence="1">Allen 5258</strain>
    </source>
</reference>
<sequence length="261" mass="30465">MDRTNTTAHASFTLPSPASATFDFIAPNQIRITIPANSTWKTKNHWHSPDQENCLLLHTEKGELHFGYHKEPRTGADKLGPGNFKFKPGYWTSWSRKPSSKKREEIVVLFVVQDEGLYRNVCSAILDAEKFPYLRTTPLWLRGVFAALKLLPTARKWLVEWMLYIQLQVIYCKHGYWEYHGGINALRWWQWTHPFDVGRHPAWTVRLQFRSQRFFSKAVQGAYYWVGRSLFGMKGDYPQYNPRFGQGFLLLEASSTNCDKI</sequence>
<evidence type="ECO:0000313" key="2">
    <source>
        <dbReference type="Proteomes" id="UP001276659"/>
    </source>
</evidence>
<name>A0AAD9ZDB4_9LECA</name>
<evidence type="ECO:0000313" key="1">
    <source>
        <dbReference type="EMBL" id="KAK3174697.1"/>
    </source>
</evidence>
<protein>
    <submittedName>
        <fullName evidence="1">Uncharacterized protein</fullName>
    </submittedName>
</protein>
<dbReference type="EMBL" id="JASNWA010000006">
    <property type="protein sequence ID" value="KAK3174697.1"/>
    <property type="molecule type" value="Genomic_DNA"/>
</dbReference>
<dbReference type="Proteomes" id="UP001276659">
    <property type="component" value="Unassembled WGS sequence"/>
</dbReference>
<accession>A0AAD9ZDB4</accession>